<proteinExistence type="predicted"/>
<evidence type="ECO:0008006" key="3">
    <source>
        <dbReference type="Google" id="ProtNLM"/>
    </source>
</evidence>
<dbReference type="Pfam" id="PF05762">
    <property type="entry name" value="VWA_CoxE"/>
    <property type="match status" value="1"/>
</dbReference>
<dbReference type="SUPFAM" id="SSF53300">
    <property type="entry name" value="vWA-like"/>
    <property type="match status" value="1"/>
</dbReference>
<evidence type="ECO:0000313" key="1">
    <source>
        <dbReference type="EMBL" id="TQM74927.1"/>
    </source>
</evidence>
<keyword evidence="2" id="KW-1185">Reference proteome</keyword>
<comment type="caution">
    <text evidence="1">The sequence shown here is derived from an EMBL/GenBank/DDBJ whole genome shotgun (WGS) entry which is preliminary data.</text>
</comment>
<dbReference type="InterPro" id="IPR008912">
    <property type="entry name" value="Uncharacterised_CoxE"/>
</dbReference>
<organism evidence="1 2">
    <name type="scientific">Thermopolyspora flexuosa</name>
    <dbReference type="NCBI Taxonomy" id="103836"/>
    <lineage>
        <taxon>Bacteria</taxon>
        <taxon>Bacillati</taxon>
        <taxon>Actinomycetota</taxon>
        <taxon>Actinomycetes</taxon>
        <taxon>Streptosporangiales</taxon>
        <taxon>Streptosporangiaceae</taxon>
        <taxon>Thermopolyspora</taxon>
    </lineage>
</organism>
<dbReference type="InterPro" id="IPR011195">
    <property type="entry name" value="UCP010256"/>
</dbReference>
<dbReference type="AlphaFoldDB" id="A0A543IWK1"/>
<dbReference type="PANTHER" id="PTHR39338:SF6">
    <property type="entry name" value="BLL5662 PROTEIN"/>
    <property type="match status" value="1"/>
</dbReference>
<dbReference type="EMBL" id="VFPQ01000001">
    <property type="protein sequence ID" value="TQM74927.1"/>
    <property type="molecule type" value="Genomic_DNA"/>
</dbReference>
<protein>
    <recommendedName>
        <fullName evidence="3">VWFA domain-containing protein</fullName>
    </recommendedName>
</protein>
<reference evidence="1 2" key="1">
    <citation type="submission" date="2019-06" db="EMBL/GenBank/DDBJ databases">
        <title>Sequencing the genomes of 1000 actinobacteria strains.</title>
        <authorList>
            <person name="Klenk H.-P."/>
        </authorList>
    </citation>
    <scope>NUCLEOTIDE SEQUENCE [LARGE SCALE GENOMIC DNA]</scope>
    <source>
        <strain evidence="1 2">DSM 43186</strain>
    </source>
</reference>
<evidence type="ECO:0000313" key="2">
    <source>
        <dbReference type="Proteomes" id="UP000319213"/>
    </source>
</evidence>
<dbReference type="PIRSF" id="PIRSF010256">
    <property type="entry name" value="CoxE_vWa"/>
    <property type="match status" value="1"/>
</dbReference>
<sequence>MAGGSVPPVAAPVDRAALAVAFADRLRRHGVTVGLSAIEAFTRALAACPYLTRSRLYWAARLTLVRHRGEIEIFDAVFNAVFGDATIGADPHARRRQRPLPPPAAGTYVSVPGPAGARQDGGGLPWATLPRVAEAAEPADVPLAVPEPLPSAIAALADTPFEELDERRLDRLGDWLREAIADWPTRRGRRHATGPHGRRIALRATVERARRTGWEPVRLVHERPVRRPRRLVMLCDVSESMRAQVTAYLHLMRALAMTAEAEAFAFATTLTRLTPVLRHRSPRIAIDRATEKVADRFGGTRIATNIAALLASHHGNLLRGAVVLIGSDGWDTDPPEAMTAAMSRLRRRAHRVIWMNPRAAAPGYRPLVGGMAAALPYCDALLPAHTFRALREVIETVASVR</sequence>
<dbReference type="PANTHER" id="PTHR39338">
    <property type="entry name" value="BLL5662 PROTEIN-RELATED"/>
    <property type="match status" value="1"/>
</dbReference>
<name>A0A543IWK1_9ACTN</name>
<dbReference type="InterPro" id="IPR036465">
    <property type="entry name" value="vWFA_dom_sf"/>
</dbReference>
<gene>
    <name evidence="1" type="ORF">FHX40_1613</name>
</gene>
<accession>A0A543IWK1</accession>
<dbReference type="Proteomes" id="UP000319213">
    <property type="component" value="Unassembled WGS sequence"/>
</dbReference>